<organism evidence="2 3">
    <name type="scientific">Microvirga lotononidis</name>
    <dbReference type="NCBI Taxonomy" id="864069"/>
    <lineage>
        <taxon>Bacteria</taxon>
        <taxon>Pseudomonadati</taxon>
        <taxon>Pseudomonadota</taxon>
        <taxon>Alphaproteobacteria</taxon>
        <taxon>Hyphomicrobiales</taxon>
        <taxon>Methylobacteriaceae</taxon>
        <taxon>Microvirga</taxon>
    </lineage>
</organism>
<dbReference type="eggNOG" id="ENOG50308Y1">
    <property type="taxonomic scope" value="Bacteria"/>
</dbReference>
<evidence type="ECO:0000313" key="2">
    <source>
        <dbReference type="EMBL" id="EIM27716.1"/>
    </source>
</evidence>
<sequence precursor="true">MNGPIYMAKDRCNLSPIGKLIMRATPLLILKALPFLLFMAPPATAASLPAQSWFNQQGYVGPSGSRIIACHGYGCVRRMAISVDGAWLSRAREMLRSNQGSPDAERQALSEVIRSYTAYLSTSLGGKPDVPGSPPQMSGVYGQMDCLDETANTTSVLLVLQEQGLLAHHVVQYPESRGFFLDGRYPHFTAVITEKRTGTAWAVDPWKKAPGQRPDILPLTRWRQDS</sequence>
<reference evidence="2 3" key="1">
    <citation type="submission" date="2012-02" db="EMBL/GenBank/DDBJ databases">
        <title>Improved High-Quality Draft sequence of Microvirga sp. WSM3557.</title>
        <authorList>
            <consortium name="US DOE Joint Genome Institute"/>
            <person name="Lucas S."/>
            <person name="Han J."/>
            <person name="Lapidus A."/>
            <person name="Cheng J.-F."/>
            <person name="Goodwin L."/>
            <person name="Pitluck S."/>
            <person name="Peters L."/>
            <person name="Zhang X."/>
            <person name="Detter J.C."/>
            <person name="Han C."/>
            <person name="Tapia R."/>
            <person name="Land M."/>
            <person name="Hauser L."/>
            <person name="Kyrpides N."/>
            <person name="Ivanova N."/>
            <person name="Pagani I."/>
            <person name="Brau L."/>
            <person name="Yates R."/>
            <person name="O'Hara G."/>
            <person name="Rui T."/>
            <person name="Howieson J."/>
            <person name="Reeve W."/>
            <person name="Woyke T."/>
        </authorList>
    </citation>
    <scope>NUCLEOTIDE SEQUENCE [LARGE SCALE GENOMIC DNA]</scope>
    <source>
        <strain evidence="2 3">WSM3557</strain>
    </source>
</reference>
<dbReference type="AlphaFoldDB" id="I4YUS4"/>
<accession>I4YUS4</accession>
<gene>
    <name evidence="2" type="ORF">MicloDRAFT_00042890</name>
</gene>
<evidence type="ECO:0000313" key="3">
    <source>
        <dbReference type="Proteomes" id="UP000003947"/>
    </source>
</evidence>
<feature type="signal peptide" evidence="1">
    <location>
        <begin position="1"/>
        <end position="45"/>
    </location>
</feature>
<evidence type="ECO:0000256" key="1">
    <source>
        <dbReference type="SAM" id="SignalP"/>
    </source>
</evidence>
<feature type="chain" id="PRO_5003698127" description="Periplasmic protein" evidence="1">
    <location>
        <begin position="46"/>
        <end position="226"/>
    </location>
</feature>
<evidence type="ECO:0008006" key="4">
    <source>
        <dbReference type="Google" id="ProtNLM"/>
    </source>
</evidence>
<dbReference type="Proteomes" id="UP000003947">
    <property type="component" value="Unassembled WGS sequence"/>
</dbReference>
<dbReference type="HOGENOM" id="CLU_097948_0_0_5"/>
<dbReference type="PATRIC" id="fig|864069.3.peg.4638"/>
<proteinExistence type="predicted"/>
<dbReference type="EMBL" id="JH660645">
    <property type="protein sequence ID" value="EIM27716.1"/>
    <property type="molecule type" value="Genomic_DNA"/>
</dbReference>
<keyword evidence="3" id="KW-1185">Reference proteome</keyword>
<protein>
    <recommendedName>
        <fullName evidence="4">Periplasmic protein</fullName>
    </recommendedName>
</protein>
<keyword evidence="1" id="KW-0732">Signal</keyword>
<dbReference type="STRING" id="864069.MicloDRAFT_00042890"/>
<name>I4YUS4_9HYPH</name>